<dbReference type="AlphaFoldDB" id="A0AAV4V9X2"/>
<name>A0AAV4V9X2_CAEEX</name>
<gene>
    <name evidence="2" type="ORF">CEXT_467931</name>
</gene>
<proteinExistence type="predicted"/>
<comment type="caution">
    <text evidence="2">The sequence shown here is derived from an EMBL/GenBank/DDBJ whole genome shotgun (WGS) entry which is preliminary data.</text>
</comment>
<keyword evidence="1" id="KW-1133">Transmembrane helix</keyword>
<keyword evidence="1" id="KW-0472">Membrane</keyword>
<organism evidence="2 3">
    <name type="scientific">Caerostris extrusa</name>
    <name type="common">Bark spider</name>
    <name type="synonym">Caerostris bankana</name>
    <dbReference type="NCBI Taxonomy" id="172846"/>
    <lineage>
        <taxon>Eukaryota</taxon>
        <taxon>Metazoa</taxon>
        <taxon>Ecdysozoa</taxon>
        <taxon>Arthropoda</taxon>
        <taxon>Chelicerata</taxon>
        <taxon>Arachnida</taxon>
        <taxon>Araneae</taxon>
        <taxon>Araneomorphae</taxon>
        <taxon>Entelegynae</taxon>
        <taxon>Araneoidea</taxon>
        <taxon>Araneidae</taxon>
        <taxon>Caerostris</taxon>
    </lineage>
</organism>
<feature type="transmembrane region" description="Helical" evidence="1">
    <location>
        <begin position="21"/>
        <end position="40"/>
    </location>
</feature>
<accession>A0AAV4V9X2</accession>
<keyword evidence="3" id="KW-1185">Reference proteome</keyword>
<protein>
    <submittedName>
        <fullName evidence="2">Uncharacterized protein</fullName>
    </submittedName>
</protein>
<reference evidence="2 3" key="1">
    <citation type="submission" date="2021-06" db="EMBL/GenBank/DDBJ databases">
        <title>Caerostris extrusa draft genome.</title>
        <authorList>
            <person name="Kono N."/>
            <person name="Arakawa K."/>
        </authorList>
    </citation>
    <scope>NUCLEOTIDE SEQUENCE [LARGE SCALE GENOMIC DNA]</scope>
</reference>
<evidence type="ECO:0000313" key="3">
    <source>
        <dbReference type="Proteomes" id="UP001054945"/>
    </source>
</evidence>
<sequence length="175" mass="20053">MWNIRKPTKITQLFNTNLNSSIRRSIAFVVYIIVLLNVPIQAEIEGGSGGGNKRQFCQLERCKTIKQSPSRECRLFGGVIRCTAQRYFARKTLSCISLSLPGRGCGEEEDGEEVIRIRRCNDEIMFTSRSQREQWVFVLMCRNDVEETMTLNGGIWRCFEVEQKGLLFLGSFGIK</sequence>
<evidence type="ECO:0000256" key="1">
    <source>
        <dbReference type="SAM" id="Phobius"/>
    </source>
</evidence>
<keyword evidence="1" id="KW-0812">Transmembrane</keyword>
<evidence type="ECO:0000313" key="2">
    <source>
        <dbReference type="EMBL" id="GIY66911.1"/>
    </source>
</evidence>
<dbReference type="Proteomes" id="UP001054945">
    <property type="component" value="Unassembled WGS sequence"/>
</dbReference>
<dbReference type="EMBL" id="BPLR01014172">
    <property type="protein sequence ID" value="GIY66911.1"/>
    <property type="molecule type" value="Genomic_DNA"/>
</dbReference>